<comment type="caution">
    <text evidence="1">The sequence shown here is derived from an EMBL/GenBank/DDBJ whole genome shotgun (WGS) entry which is preliminary data.</text>
</comment>
<evidence type="ECO:0000313" key="1">
    <source>
        <dbReference type="EMBL" id="OFC62361.1"/>
    </source>
</evidence>
<dbReference type="Proteomes" id="UP000175707">
    <property type="component" value="Unassembled WGS sequence"/>
</dbReference>
<evidence type="ECO:0000313" key="2">
    <source>
        <dbReference type="Proteomes" id="UP000175707"/>
    </source>
</evidence>
<gene>
    <name evidence="1" type="ORF">BAE30_02240</name>
</gene>
<name>A0A1E7Z0T4_9PROT</name>
<organism evidence="1 2">
    <name type="scientific">Acidithiobacillus caldus</name>
    <dbReference type="NCBI Taxonomy" id="33059"/>
    <lineage>
        <taxon>Bacteria</taxon>
        <taxon>Pseudomonadati</taxon>
        <taxon>Pseudomonadota</taxon>
        <taxon>Acidithiobacillia</taxon>
        <taxon>Acidithiobacillales</taxon>
        <taxon>Acidithiobacillaceae</taxon>
        <taxon>Acidithiobacillus</taxon>
    </lineage>
</organism>
<proteinExistence type="predicted"/>
<dbReference type="AlphaFoldDB" id="A0A1E7Z0T4"/>
<protein>
    <submittedName>
        <fullName evidence="1">Uncharacterized protein</fullName>
    </submittedName>
</protein>
<accession>A0A1E7Z0T4</accession>
<sequence>MKHFGELVFFLFVAFLVWVFIGGTPNDRISRACRPVSWTGNFFASLATAGNTDYGNSMRVGTANLDYRCQLTIWDYFYAEQWKKAHPGQPLPGYQKGG</sequence>
<reference evidence="1 2" key="1">
    <citation type="submission" date="2016-06" db="EMBL/GenBank/DDBJ databases">
        <title>Gene turnover analysis identifies the evolutionary adaptation of the extremophile Acidithiobacillus caldus.</title>
        <authorList>
            <person name="Zhang X."/>
        </authorList>
    </citation>
    <scope>NUCLEOTIDE SEQUENCE [LARGE SCALE GENOMIC DNA]</scope>
    <source>
        <strain evidence="1 2">S1</strain>
    </source>
</reference>
<dbReference type="EMBL" id="LZYH01000254">
    <property type="protein sequence ID" value="OFC62361.1"/>
    <property type="molecule type" value="Genomic_DNA"/>
</dbReference>